<evidence type="ECO:0000313" key="2">
    <source>
        <dbReference type="Proteomes" id="UP000887575"/>
    </source>
</evidence>
<feature type="region of interest" description="Disordered" evidence="1">
    <location>
        <begin position="71"/>
        <end position="98"/>
    </location>
</feature>
<dbReference type="AlphaFoldDB" id="A0AAF3EX46"/>
<feature type="region of interest" description="Disordered" evidence="1">
    <location>
        <begin position="1"/>
        <end position="20"/>
    </location>
</feature>
<feature type="compositionally biased region" description="Low complexity" evidence="1">
    <location>
        <begin position="267"/>
        <end position="327"/>
    </location>
</feature>
<evidence type="ECO:0000256" key="1">
    <source>
        <dbReference type="SAM" id="MobiDB-lite"/>
    </source>
</evidence>
<sequence length="564" mass="64021">MSANTTISGDFDPDQTMEENEAIEYISTALAKIVNTTPDNEFRLSALQAAEATNLSEFTSNIQERVRERYKEMHELSRKSQQSQSTSQTQNSASQSQSFASVSQSQCSTWMSQAESETSNYFSSQPIFDDDELTRMKPDDEPGTSNLPAFWYKEMHELSNKSQQSQTQNSASQSTSQTQNLVSQSMSQTQNSASQSMGQTQSLASQLMNQTQNLDFQLMGQTQSLASQSMSQIQNSASQSMSQTQSLASQLMNQTQNLDFQSMGQTQNSASRSMSQMQNSASQSMNQTQNLDFQSMSQTQNSASQSMSQMQNSASQSMSQTQNSASQLMNQTQNLEFQSMSQTENSPSQSISPTRSLTSQSQSFDSSRKSIVDLWKDRNKDMIEFWRDMSRGKVTKTRLIQQITTAFGHLREYCLLKAKSWSWFLDVQLYVIRCVRLYEYTFRQGITEVSTLMPFFLEQTLKKFLAHPARISVTSTIWHQIREVLTVIFNTTTNSDLLILMLEALENMQTDFIRKHVIPLVGRQETTEKHAERLIVAHVMKEFSRFREEILNRITCISPIAGLF</sequence>
<reference evidence="3" key="1">
    <citation type="submission" date="2024-02" db="UniProtKB">
        <authorList>
            <consortium name="WormBaseParasite"/>
        </authorList>
    </citation>
    <scope>IDENTIFICATION</scope>
</reference>
<feature type="compositionally biased region" description="Low complexity" evidence="1">
    <location>
        <begin position="80"/>
        <end position="98"/>
    </location>
</feature>
<feature type="compositionally biased region" description="Polar residues" evidence="1">
    <location>
        <begin position="181"/>
        <end position="203"/>
    </location>
</feature>
<feature type="region of interest" description="Disordered" evidence="1">
    <location>
        <begin position="262"/>
        <end position="363"/>
    </location>
</feature>
<feature type="region of interest" description="Disordered" evidence="1">
    <location>
        <begin position="229"/>
        <end position="248"/>
    </location>
</feature>
<feature type="compositionally biased region" description="Low complexity" evidence="1">
    <location>
        <begin position="160"/>
        <end position="180"/>
    </location>
</feature>
<feature type="region of interest" description="Disordered" evidence="1">
    <location>
        <begin position="158"/>
        <end position="203"/>
    </location>
</feature>
<accession>A0AAF3EX46</accession>
<organism evidence="2 3">
    <name type="scientific">Mesorhabditis belari</name>
    <dbReference type="NCBI Taxonomy" id="2138241"/>
    <lineage>
        <taxon>Eukaryota</taxon>
        <taxon>Metazoa</taxon>
        <taxon>Ecdysozoa</taxon>
        <taxon>Nematoda</taxon>
        <taxon>Chromadorea</taxon>
        <taxon>Rhabditida</taxon>
        <taxon>Rhabditina</taxon>
        <taxon>Rhabditomorpha</taxon>
        <taxon>Rhabditoidea</taxon>
        <taxon>Rhabditidae</taxon>
        <taxon>Mesorhabditinae</taxon>
        <taxon>Mesorhabditis</taxon>
    </lineage>
</organism>
<dbReference type="Proteomes" id="UP000887575">
    <property type="component" value="Unassembled WGS sequence"/>
</dbReference>
<name>A0AAF3EX46_9BILA</name>
<proteinExistence type="predicted"/>
<dbReference type="WBParaSite" id="MBELARI_LOCUS18742">
    <property type="protein sequence ID" value="MBELARI_LOCUS18742"/>
    <property type="gene ID" value="MBELARI_LOCUS18742"/>
</dbReference>
<feature type="compositionally biased region" description="Polar residues" evidence="1">
    <location>
        <begin position="328"/>
        <end position="355"/>
    </location>
</feature>
<evidence type="ECO:0000313" key="3">
    <source>
        <dbReference type="WBParaSite" id="MBELARI_LOCUS18742"/>
    </source>
</evidence>
<feature type="compositionally biased region" description="Acidic residues" evidence="1">
    <location>
        <begin position="11"/>
        <end position="20"/>
    </location>
</feature>
<protein>
    <submittedName>
        <fullName evidence="3">Uncharacterized protein</fullName>
    </submittedName>
</protein>
<keyword evidence="2" id="KW-1185">Reference proteome</keyword>